<dbReference type="GO" id="GO:0005506">
    <property type="term" value="F:iron ion binding"/>
    <property type="evidence" value="ECO:0007669"/>
    <property type="project" value="InterPro"/>
</dbReference>
<evidence type="ECO:0000256" key="1">
    <source>
        <dbReference type="ARBA" id="ARBA00010617"/>
    </source>
</evidence>
<dbReference type="PRINTS" id="PR00463">
    <property type="entry name" value="EP450I"/>
</dbReference>
<dbReference type="InterPro" id="IPR036396">
    <property type="entry name" value="Cyt_P450_sf"/>
</dbReference>
<dbReference type="InterPro" id="IPR001128">
    <property type="entry name" value="Cyt_P450"/>
</dbReference>
<organism evidence="8 9">
    <name type="scientific">Lunasporangiospora selenospora</name>
    <dbReference type="NCBI Taxonomy" id="979761"/>
    <lineage>
        <taxon>Eukaryota</taxon>
        <taxon>Fungi</taxon>
        <taxon>Fungi incertae sedis</taxon>
        <taxon>Mucoromycota</taxon>
        <taxon>Mortierellomycotina</taxon>
        <taxon>Mortierellomycetes</taxon>
        <taxon>Mortierellales</taxon>
        <taxon>Mortierellaceae</taxon>
        <taxon>Lunasporangiospora</taxon>
    </lineage>
</organism>
<keyword evidence="9" id="KW-1185">Reference proteome</keyword>
<feature type="region of interest" description="Disordered" evidence="7">
    <location>
        <begin position="599"/>
        <end position="631"/>
    </location>
</feature>
<keyword evidence="4 5" id="KW-0408">Iron</keyword>
<reference evidence="8" key="1">
    <citation type="journal article" date="2020" name="Fungal Divers.">
        <title>Resolving the Mortierellaceae phylogeny through synthesis of multi-gene phylogenetics and phylogenomics.</title>
        <authorList>
            <person name="Vandepol N."/>
            <person name="Liber J."/>
            <person name="Desiro A."/>
            <person name="Na H."/>
            <person name="Kennedy M."/>
            <person name="Barry K."/>
            <person name="Grigoriev I.V."/>
            <person name="Miller A.N."/>
            <person name="O'Donnell K."/>
            <person name="Stajich J.E."/>
            <person name="Bonito G."/>
        </authorList>
    </citation>
    <scope>NUCLEOTIDE SEQUENCE</scope>
    <source>
        <strain evidence="8">KOD1015</strain>
    </source>
</reference>
<dbReference type="SUPFAM" id="SSF48264">
    <property type="entry name" value="Cytochrome P450"/>
    <property type="match status" value="1"/>
</dbReference>
<proteinExistence type="inferred from homology"/>
<evidence type="ECO:0000256" key="2">
    <source>
        <dbReference type="ARBA" id="ARBA00022723"/>
    </source>
</evidence>
<dbReference type="Pfam" id="PF00067">
    <property type="entry name" value="p450"/>
    <property type="match status" value="1"/>
</dbReference>
<dbReference type="InterPro" id="IPR002401">
    <property type="entry name" value="Cyt_P450_E_grp-I"/>
</dbReference>
<keyword evidence="6" id="KW-0503">Monooxygenase</keyword>
<dbReference type="Gene3D" id="1.10.630.10">
    <property type="entry name" value="Cytochrome P450"/>
    <property type="match status" value="1"/>
</dbReference>
<keyword evidence="3 6" id="KW-0560">Oxidoreductase</keyword>
<evidence type="ECO:0000313" key="9">
    <source>
        <dbReference type="Proteomes" id="UP000780801"/>
    </source>
</evidence>
<comment type="cofactor">
    <cofactor evidence="5">
        <name>heme</name>
        <dbReference type="ChEBI" id="CHEBI:30413"/>
    </cofactor>
</comment>
<evidence type="ECO:0000256" key="3">
    <source>
        <dbReference type="ARBA" id="ARBA00023002"/>
    </source>
</evidence>
<sequence length="631" mass="72166">MSFMAEWTSLNLLFEQFSPAPSFILESKLGSFSPSSIISLWNLFKCRPTLEYILLTLLGGLIAAIIKYPNRAIGTRDRPDLKGLVGYPLIGNLPQTIRAGDNNLQQLHELFEEMGDVITMTVPFMGRFIIINNPELMEHILKTNFDNYVKGSVFRSQLQDILGCGIFVADGDVWRFHRKTAANVFTAKFYRSLVQRTFRQSAHGLCRLFEEQYCGRNPSDIHDGSCDTQRMAQEPQPVDLQAAFLNLTLDAFGKLMFGADFNALCSDTTSETLGSPFSNEFGQAFDYLMQEADKRSTKNPFWFITDKIFFWRWIRQREAIRVLDTSAARAFDRRRMETEEEKNQRPRDLLDHFVEFRDEDGCALTDSMLRDVFVNFMMAGRDTTAQGLTWQFHYLLTHESVMNRLLEEIDIVLGKDEDQVTYETLMNEMPYLKAVFYETLRLSPPIAKNSKMVLEDDILPDGTKVHKGDFIGYSNWCLGRNRQVWGENASQFDPERWLTPDPAPPTLWVQEAASKKTKKSPFGRFRSQSAFKFASFNAGPRTCLGQTFATLEVMVTTVVLLQRFDFRLGPGYSSTPAIRGSVTLPMKYPLWVLVTRKSGREGGEKEGEQENESSSRSPPLPRWVQAEAKEI</sequence>
<dbReference type="GO" id="GO:0016705">
    <property type="term" value="F:oxidoreductase activity, acting on paired donors, with incorporation or reduction of molecular oxygen"/>
    <property type="evidence" value="ECO:0007669"/>
    <property type="project" value="InterPro"/>
</dbReference>
<accession>A0A9P6KES2</accession>
<evidence type="ECO:0000313" key="8">
    <source>
        <dbReference type="EMBL" id="KAF9582057.1"/>
    </source>
</evidence>
<dbReference type="PRINTS" id="PR00385">
    <property type="entry name" value="P450"/>
</dbReference>
<gene>
    <name evidence="8" type="ORF">BGW38_000714</name>
</gene>
<dbReference type="EMBL" id="JAABOA010001205">
    <property type="protein sequence ID" value="KAF9582057.1"/>
    <property type="molecule type" value="Genomic_DNA"/>
</dbReference>
<keyword evidence="2 5" id="KW-0479">Metal-binding</keyword>
<evidence type="ECO:0000256" key="5">
    <source>
        <dbReference type="PIRSR" id="PIRSR602401-1"/>
    </source>
</evidence>
<evidence type="ECO:0008006" key="10">
    <source>
        <dbReference type="Google" id="ProtNLM"/>
    </source>
</evidence>
<dbReference type="GO" id="GO:0020037">
    <property type="term" value="F:heme binding"/>
    <property type="evidence" value="ECO:0007669"/>
    <property type="project" value="InterPro"/>
</dbReference>
<evidence type="ECO:0000256" key="4">
    <source>
        <dbReference type="ARBA" id="ARBA00023004"/>
    </source>
</evidence>
<evidence type="ECO:0000256" key="7">
    <source>
        <dbReference type="SAM" id="MobiDB-lite"/>
    </source>
</evidence>
<dbReference type="PANTHER" id="PTHR24296">
    <property type="entry name" value="CYTOCHROME P450"/>
    <property type="match status" value="1"/>
</dbReference>
<feature type="binding site" description="axial binding residue" evidence="5">
    <location>
        <position position="543"/>
    </location>
    <ligand>
        <name>heme</name>
        <dbReference type="ChEBI" id="CHEBI:30413"/>
    </ligand>
    <ligandPart>
        <name>Fe</name>
        <dbReference type="ChEBI" id="CHEBI:18248"/>
    </ligandPart>
</feature>
<dbReference type="GO" id="GO:0006629">
    <property type="term" value="P:lipid metabolic process"/>
    <property type="evidence" value="ECO:0007669"/>
    <property type="project" value="UniProtKB-ARBA"/>
</dbReference>
<dbReference type="AlphaFoldDB" id="A0A9P6KES2"/>
<dbReference type="GO" id="GO:0004497">
    <property type="term" value="F:monooxygenase activity"/>
    <property type="evidence" value="ECO:0007669"/>
    <property type="project" value="UniProtKB-KW"/>
</dbReference>
<name>A0A9P6KES2_9FUNG</name>
<comment type="caution">
    <text evidence="8">The sequence shown here is derived from an EMBL/GenBank/DDBJ whole genome shotgun (WGS) entry which is preliminary data.</text>
</comment>
<comment type="similarity">
    <text evidence="1 6">Belongs to the cytochrome P450 family.</text>
</comment>
<evidence type="ECO:0000256" key="6">
    <source>
        <dbReference type="RuleBase" id="RU000461"/>
    </source>
</evidence>
<dbReference type="InterPro" id="IPR017972">
    <property type="entry name" value="Cyt_P450_CS"/>
</dbReference>
<dbReference type="OrthoDB" id="1470350at2759"/>
<dbReference type="PROSITE" id="PS00086">
    <property type="entry name" value="CYTOCHROME_P450"/>
    <property type="match status" value="1"/>
</dbReference>
<keyword evidence="5 6" id="KW-0349">Heme</keyword>
<feature type="compositionally biased region" description="Basic and acidic residues" evidence="7">
    <location>
        <begin position="599"/>
        <end position="608"/>
    </location>
</feature>
<protein>
    <recommendedName>
        <fullName evidence="10">Cytochrome P450</fullName>
    </recommendedName>
</protein>
<dbReference type="Proteomes" id="UP000780801">
    <property type="component" value="Unassembled WGS sequence"/>
</dbReference>